<evidence type="ECO:0000313" key="2">
    <source>
        <dbReference type="Proteomes" id="UP000020595"/>
    </source>
</evidence>
<organism evidence="1 2">
    <name type="scientific">Acinetobacter baumannii (strain 1295743)</name>
    <dbReference type="NCBI Taxonomy" id="1310613"/>
    <lineage>
        <taxon>Bacteria</taxon>
        <taxon>Pseudomonadati</taxon>
        <taxon>Pseudomonadota</taxon>
        <taxon>Gammaproteobacteria</taxon>
        <taxon>Moraxellales</taxon>
        <taxon>Moraxellaceae</taxon>
        <taxon>Acinetobacter</taxon>
        <taxon>Acinetobacter calcoaceticus/baumannii complex</taxon>
    </lineage>
</organism>
<dbReference type="SUPFAM" id="SSF55331">
    <property type="entry name" value="Tautomerase/MIF"/>
    <property type="match status" value="1"/>
</dbReference>
<dbReference type="AlphaFoldDB" id="A0A009I523"/>
<accession>A0A009I523</accession>
<proteinExistence type="predicted"/>
<comment type="caution">
    <text evidence="1">The sequence shown here is derived from an EMBL/GenBank/DDBJ whole genome shotgun (WGS) entry which is preliminary data.</text>
</comment>
<dbReference type="Gene3D" id="3.30.429.10">
    <property type="entry name" value="Macrophage Migration Inhibitory Factor"/>
    <property type="match status" value="1"/>
</dbReference>
<dbReference type="Pfam" id="PF14552">
    <property type="entry name" value="Tautomerase_2"/>
    <property type="match status" value="1"/>
</dbReference>
<dbReference type="Proteomes" id="UP000020595">
    <property type="component" value="Unassembled WGS sequence"/>
</dbReference>
<name>A0A009I523_ACIB9</name>
<gene>
    <name evidence="1" type="ORF">J512_2120</name>
</gene>
<dbReference type="EMBL" id="JEWH01000024">
    <property type="protein sequence ID" value="EXB05571.1"/>
    <property type="molecule type" value="Genomic_DNA"/>
</dbReference>
<dbReference type="PANTHER" id="PTHR38460:SF1">
    <property type="entry name" value="TAUTOMERASE YOLI-RELATED"/>
    <property type="match status" value="1"/>
</dbReference>
<dbReference type="PATRIC" id="fig|1310613.3.peg.2035"/>
<sequence>MSQVKIYANEQTIIQYRELLSHAIHQALIEELKYPVEKRFQRFISLKPENFIYPSDRSQHYIIIELSMFAGRSPATKKQLIQTLFRNIEEQCKIAPQDIEITIFETPKENWGIRGKNADELLLNYQVNI</sequence>
<dbReference type="PANTHER" id="PTHR38460">
    <property type="entry name" value="TAUTOMERASE YOLI-RELATED"/>
    <property type="match status" value="1"/>
</dbReference>
<evidence type="ECO:0000313" key="1">
    <source>
        <dbReference type="EMBL" id="EXB05571.1"/>
    </source>
</evidence>
<dbReference type="InterPro" id="IPR037479">
    <property type="entry name" value="Tauto_MSAD"/>
</dbReference>
<dbReference type="RefSeq" id="WP_000084506.1">
    <property type="nucleotide sequence ID" value="NZ_JEWH01000024.1"/>
</dbReference>
<protein>
    <submittedName>
        <fullName evidence="1">Tautomerase enzyme family protein</fullName>
    </submittedName>
</protein>
<dbReference type="InterPro" id="IPR014347">
    <property type="entry name" value="Tautomerase/MIF_sf"/>
</dbReference>
<reference evidence="1 2" key="1">
    <citation type="submission" date="2014-02" db="EMBL/GenBank/DDBJ databases">
        <title>Comparative genomics and transcriptomics to identify genetic mechanisms underlying the emergence of carbapenem resistant Acinetobacter baumannii (CRAb).</title>
        <authorList>
            <person name="Harris A.D."/>
            <person name="Johnson K.J."/>
            <person name="George J."/>
            <person name="Shefchek K."/>
            <person name="Daugherty S.C."/>
            <person name="Parankush S."/>
            <person name="Sadzewicz L."/>
            <person name="Tallon L."/>
            <person name="Sengamalay N."/>
            <person name="Hazen T.H."/>
            <person name="Rasko D.A."/>
        </authorList>
    </citation>
    <scope>NUCLEOTIDE SEQUENCE [LARGE SCALE GENOMIC DNA]</scope>
    <source>
        <strain evidence="1 2">1295743</strain>
    </source>
</reference>